<dbReference type="Pfam" id="PF12706">
    <property type="entry name" value="Lactamase_B_2"/>
    <property type="match status" value="1"/>
</dbReference>
<sequence length="268" mass="31115">MKIIFWGTRGAISAPKPDQIIFGVHTTCIEIRNENDSLLFDAGFGIGRYSDSLPNKSGIYHLFFTHFHWDHVQGIGYFIPIFLPSTYLYIYSPWTIERLKKQLNYYFDYSFGPFSSIEDKNLSSHILYNSLTGPVEMNGFTIGFFGTMHEGNCYGYWVAYQGKKIALITDHEARAVDSYKFWGTDYDVVIHDAQYTDEEYQQVYRGRGHSSFSLAIENSQRMGAHTIILTHHEPLRTDAELLIIEESLRQKYPDLRIILAREQVIYEI</sequence>
<accession>A0A081C650</accession>
<dbReference type="Gene3D" id="3.60.15.10">
    <property type="entry name" value="Ribonuclease Z/Hydroxyacylglutathione hydrolase-like"/>
    <property type="match status" value="1"/>
</dbReference>
<gene>
    <name evidence="2" type="ORF">U27_07043</name>
</gene>
<dbReference type="CDD" id="cd07715">
    <property type="entry name" value="TaR3-like_MBL-fold"/>
    <property type="match status" value="1"/>
</dbReference>
<name>A0A081C650_VECG1</name>
<dbReference type="PANTHER" id="PTHR42663">
    <property type="entry name" value="HYDROLASE C777.06C-RELATED-RELATED"/>
    <property type="match status" value="1"/>
</dbReference>
<evidence type="ECO:0000259" key="1">
    <source>
        <dbReference type="SMART" id="SM00849"/>
    </source>
</evidence>
<dbReference type="STRING" id="1499967.U27_07043"/>
<protein>
    <submittedName>
        <fullName evidence="2">Metallo-beta-lactamase family protein</fullName>
    </submittedName>
</protein>
<dbReference type="EMBL" id="DF820471">
    <property type="protein sequence ID" value="GAK60055.1"/>
    <property type="molecule type" value="Genomic_DNA"/>
</dbReference>
<dbReference type="InterPro" id="IPR036866">
    <property type="entry name" value="RibonucZ/Hydroxyglut_hydro"/>
</dbReference>
<dbReference type="SUPFAM" id="SSF56281">
    <property type="entry name" value="Metallo-hydrolase/oxidoreductase"/>
    <property type="match status" value="1"/>
</dbReference>
<dbReference type="InterPro" id="IPR001279">
    <property type="entry name" value="Metallo-B-lactamas"/>
</dbReference>
<feature type="domain" description="Metallo-beta-lactamase" evidence="1">
    <location>
        <begin position="25"/>
        <end position="232"/>
    </location>
</feature>
<keyword evidence="3" id="KW-1185">Reference proteome</keyword>
<dbReference type="eggNOG" id="COG1235">
    <property type="taxonomic scope" value="Bacteria"/>
</dbReference>
<evidence type="ECO:0000313" key="3">
    <source>
        <dbReference type="Proteomes" id="UP000030661"/>
    </source>
</evidence>
<evidence type="ECO:0000313" key="2">
    <source>
        <dbReference type="EMBL" id="GAK60055.1"/>
    </source>
</evidence>
<dbReference type="SMART" id="SM00849">
    <property type="entry name" value="Lactamase_B"/>
    <property type="match status" value="1"/>
</dbReference>
<dbReference type="AlphaFoldDB" id="A0A081C650"/>
<dbReference type="PANTHER" id="PTHR42663:SF4">
    <property type="entry name" value="SLL1036 PROTEIN"/>
    <property type="match status" value="1"/>
</dbReference>
<organism evidence="2">
    <name type="scientific">Vecturithrix granuli</name>
    <dbReference type="NCBI Taxonomy" id="1499967"/>
    <lineage>
        <taxon>Bacteria</taxon>
        <taxon>Candidatus Moduliflexota</taxon>
        <taxon>Candidatus Vecturitrichia</taxon>
        <taxon>Candidatus Vecturitrichales</taxon>
        <taxon>Candidatus Vecturitrichaceae</taxon>
        <taxon>Candidatus Vecturithrix</taxon>
    </lineage>
</organism>
<reference evidence="2" key="1">
    <citation type="journal article" date="2015" name="PeerJ">
        <title>First genomic representation of candidate bacterial phylum KSB3 points to enhanced environmental sensing as a trigger of wastewater bulking.</title>
        <authorList>
            <person name="Sekiguchi Y."/>
            <person name="Ohashi A."/>
            <person name="Parks D.H."/>
            <person name="Yamauchi T."/>
            <person name="Tyson G.W."/>
            <person name="Hugenholtz P."/>
        </authorList>
    </citation>
    <scope>NUCLEOTIDE SEQUENCE [LARGE SCALE GENOMIC DNA]</scope>
</reference>
<dbReference type="Proteomes" id="UP000030661">
    <property type="component" value="Unassembled WGS sequence"/>
</dbReference>
<proteinExistence type="predicted"/>
<dbReference type="HOGENOM" id="CLU_031317_1_0_0"/>